<dbReference type="GO" id="GO:0009166">
    <property type="term" value="P:nucleotide catabolic process"/>
    <property type="evidence" value="ECO:0007669"/>
    <property type="project" value="InterPro"/>
</dbReference>
<sequence length="241" mass="25732">MKTEVIPITAAIADDEAIQKVITPLAAGIKATFGLPLVQAPQGLFRGRRGEENLLGYWVSDVMRQAAQAVIGSPVRFAITNAGGLRANLRPGLLKVGDIFEMMPFENELVVIELTGAEVIQVVKEGILRRGGEPCSGVKAVVAGSPESPTYTLVWEDGSPIDLSAVVKVATSDYLYGGGDSIPTLKQGRKPFTTGVTLRQMLLDHCAVLASAKQDLLAPAPGRYTIPVPILEAIRDKKFKL</sequence>
<proteinExistence type="predicted"/>
<dbReference type="InterPro" id="IPR008334">
    <property type="entry name" value="5'-Nucleotdase_C"/>
</dbReference>
<gene>
    <name evidence="2" type="ORF">IPP58_06220</name>
</gene>
<name>A0A9D7XHH1_9BACT</name>
<dbReference type="PRINTS" id="PR01607">
    <property type="entry name" value="APYRASEFAMLY"/>
</dbReference>
<dbReference type="AlphaFoldDB" id="A0A9D7XHH1"/>
<dbReference type="PANTHER" id="PTHR11575">
    <property type="entry name" value="5'-NUCLEOTIDASE-RELATED"/>
    <property type="match status" value="1"/>
</dbReference>
<dbReference type="Proteomes" id="UP000886657">
    <property type="component" value="Unassembled WGS sequence"/>
</dbReference>
<dbReference type="InterPro" id="IPR036907">
    <property type="entry name" value="5'-Nucleotdase_C_sf"/>
</dbReference>
<evidence type="ECO:0000313" key="2">
    <source>
        <dbReference type="EMBL" id="MBK9796082.1"/>
    </source>
</evidence>
<dbReference type="EMBL" id="JADKIO010000005">
    <property type="protein sequence ID" value="MBK9796082.1"/>
    <property type="molecule type" value="Genomic_DNA"/>
</dbReference>
<dbReference type="SUPFAM" id="SSF55816">
    <property type="entry name" value="5'-nucleotidase (syn. UDP-sugar hydrolase), C-terminal domain"/>
    <property type="match status" value="1"/>
</dbReference>
<reference evidence="2" key="1">
    <citation type="submission" date="2020-10" db="EMBL/GenBank/DDBJ databases">
        <title>Connecting structure to function with the recovery of over 1000 high-quality activated sludge metagenome-assembled genomes encoding full-length rRNA genes using long-read sequencing.</title>
        <authorList>
            <person name="Singleton C.M."/>
            <person name="Petriglieri F."/>
            <person name="Kristensen J.M."/>
            <person name="Kirkegaard R.H."/>
            <person name="Michaelsen T.Y."/>
            <person name="Andersen M.H."/>
            <person name="Karst S.M."/>
            <person name="Dueholm M.S."/>
            <person name="Nielsen P.H."/>
            <person name="Albertsen M."/>
        </authorList>
    </citation>
    <scope>NUCLEOTIDE SEQUENCE</scope>
    <source>
        <strain evidence="2">Skiv_18-Q3-R9-52_MAXAC.067</strain>
    </source>
</reference>
<dbReference type="InterPro" id="IPR006179">
    <property type="entry name" value="5_nucleotidase/apyrase"/>
</dbReference>
<dbReference type="Gene3D" id="3.90.780.10">
    <property type="entry name" value="5'-Nucleotidase, C-terminal domain"/>
    <property type="match status" value="1"/>
</dbReference>
<organism evidence="2 3">
    <name type="scientific">Candidatus Geothrix skivensis</name>
    <dbReference type="NCBI Taxonomy" id="2954439"/>
    <lineage>
        <taxon>Bacteria</taxon>
        <taxon>Pseudomonadati</taxon>
        <taxon>Acidobacteriota</taxon>
        <taxon>Holophagae</taxon>
        <taxon>Holophagales</taxon>
        <taxon>Holophagaceae</taxon>
        <taxon>Geothrix</taxon>
    </lineage>
</organism>
<dbReference type="GO" id="GO:0016787">
    <property type="term" value="F:hydrolase activity"/>
    <property type="evidence" value="ECO:0007669"/>
    <property type="project" value="InterPro"/>
</dbReference>
<evidence type="ECO:0000313" key="3">
    <source>
        <dbReference type="Proteomes" id="UP000886657"/>
    </source>
</evidence>
<comment type="caution">
    <text evidence="2">The sequence shown here is derived from an EMBL/GenBank/DDBJ whole genome shotgun (WGS) entry which is preliminary data.</text>
</comment>
<protein>
    <submittedName>
        <fullName evidence="2">5'-nucleotidase C-terminal domain-containing protein</fullName>
    </submittedName>
</protein>
<evidence type="ECO:0000259" key="1">
    <source>
        <dbReference type="Pfam" id="PF02872"/>
    </source>
</evidence>
<accession>A0A9D7XHH1</accession>
<dbReference type="PANTHER" id="PTHR11575:SF24">
    <property type="entry name" value="5'-NUCLEOTIDASE"/>
    <property type="match status" value="1"/>
</dbReference>
<dbReference type="Pfam" id="PF02872">
    <property type="entry name" value="5_nucleotid_C"/>
    <property type="match status" value="1"/>
</dbReference>
<feature type="domain" description="5'-Nucleotidase C-terminal" evidence="1">
    <location>
        <begin position="48"/>
        <end position="187"/>
    </location>
</feature>